<accession>A0A9P8Q4V8</accession>
<sequence>MMAIVPEGGMMNLLISPNGWNNSRSSSLPVPNGIFLIRITVSSRSLPLNLVKSIPWFSKNFLMSPITWASARACLTAELEFSGSSRSLLSTFKSAAMVSNTASLFKKREFQLNCDLDASYFFFNSLCFFNGRFFKSNSSSL</sequence>
<gene>
    <name evidence="1" type="ORF">WICPIJ_006119</name>
</gene>
<protein>
    <submittedName>
        <fullName evidence="1">Uncharacterized protein</fullName>
    </submittedName>
</protein>
<dbReference type="OrthoDB" id="10548283at2759"/>
<dbReference type="Proteomes" id="UP000774326">
    <property type="component" value="Unassembled WGS sequence"/>
</dbReference>
<evidence type="ECO:0000313" key="2">
    <source>
        <dbReference type="Proteomes" id="UP000774326"/>
    </source>
</evidence>
<proteinExistence type="predicted"/>
<dbReference type="EMBL" id="JAEUBG010003358">
    <property type="protein sequence ID" value="KAH3682914.1"/>
    <property type="molecule type" value="Genomic_DNA"/>
</dbReference>
<reference evidence="1" key="2">
    <citation type="submission" date="2021-01" db="EMBL/GenBank/DDBJ databases">
        <authorList>
            <person name="Schikora-Tamarit M.A."/>
        </authorList>
    </citation>
    <scope>NUCLEOTIDE SEQUENCE</scope>
    <source>
        <strain evidence="1">CBS2887</strain>
    </source>
</reference>
<keyword evidence="2" id="KW-1185">Reference proteome</keyword>
<organism evidence="1 2">
    <name type="scientific">Wickerhamomyces pijperi</name>
    <name type="common">Yeast</name>
    <name type="synonym">Pichia pijperi</name>
    <dbReference type="NCBI Taxonomy" id="599730"/>
    <lineage>
        <taxon>Eukaryota</taxon>
        <taxon>Fungi</taxon>
        <taxon>Dikarya</taxon>
        <taxon>Ascomycota</taxon>
        <taxon>Saccharomycotina</taxon>
        <taxon>Saccharomycetes</taxon>
        <taxon>Phaffomycetales</taxon>
        <taxon>Wickerhamomycetaceae</taxon>
        <taxon>Wickerhamomyces</taxon>
    </lineage>
</organism>
<dbReference type="AlphaFoldDB" id="A0A9P8Q4V8"/>
<evidence type="ECO:0000313" key="1">
    <source>
        <dbReference type="EMBL" id="KAH3682914.1"/>
    </source>
</evidence>
<name>A0A9P8Q4V8_WICPI</name>
<reference evidence="1" key="1">
    <citation type="journal article" date="2021" name="Open Biol.">
        <title>Shared evolutionary footprints suggest mitochondrial oxidative damage underlies multiple complex I losses in fungi.</title>
        <authorList>
            <person name="Schikora-Tamarit M.A."/>
            <person name="Marcet-Houben M."/>
            <person name="Nosek J."/>
            <person name="Gabaldon T."/>
        </authorList>
    </citation>
    <scope>NUCLEOTIDE SEQUENCE</scope>
    <source>
        <strain evidence="1">CBS2887</strain>
    </source>
</reference>
<comment type="caution">
    <text evidence="1">The sequence shown here is derived from an EMBL/GenBank/DDBJ whole genome shotgun (WGS) entry which is preliminary data.</text>
</comment>